<dbReference type="AlphaFoldDB" id="A0A369W1X7"/>
<dbReference type="GO" id="GO:0005886">
    <property type="term" value="C:plasma membrane"/>
    <property type="evidence" value="ECO:0007669"/>
    <property type="project" value="UniProtKB-SubCell"/>
</dbReference>
<comment type="function">
    <text evidence="7">Part of the tripartite ATP-independent periplasmic (TRAP) transport system.</text>
</comment>
<evidence type="ECO:0000256" key="4">
    <source>
        <dbReference type="ARBA" id="ARBA00022692"/>
    </source>
</evidence>
<name>A0A369W1X7_9HYPH</name>
<dbReference type="EMBL" id="QQNH01000013">
    <property type="protein sequence ID" value="RDE08686.1"/>
    <property type="molecule type" value="Genomic_DNA"/>
</dbReference>
<feature type="transmembrane region" description="Helical" evidence="7">
    <location>
        <begin position="20"/>
        <end position="45"/>
    </location>
</feature>
<evidence type="ECO:0000256" key="7">
    <source>
        <dbReference type="RuleBase" id="RU369079"/>
    </source>
</evidence>
<evidence type="ECO:0000313" key="9">
    <source>
        <dbReference type="EMBL" id="RDE08686.1"/>
    </source>
</evidence>
<evidence type="ECO:0000256" key="6">
    <source>
        <dbReference type="ARBA" id="ARBA00023136"/>
    </source>
</evidence>
<keyword evidence="4 7" id="KW-0812">Transmembrane</keyword>
<keyword evidence="6 7" id="KW-0472">Membrane</keyword>
<evidence type="ECO:0000259" key="8">
    <source>
        <dbReference type="Pfam" id="PF04290"/>
    </source>
</evidence>
<comment type="subunit">
    <text evidence="7">The complex comprises the extracytoplasmic solute receptor protein and the two transmembrane proteins.</text>
</comment>
<keyword evidence="3" id="KW-1003">Cell membrane</keyword>
<keyword evidence="7" id="KW-0997">Cell inner membrane</keyword>
<evidence type="ECO:0000256" key="2">
    <source>
        <dbReference type="ARBA" id="ARBA00022448"/>
    </source>
</evidence>
<keyword evidence="2 7" id="KW-0813">Transport</keyword>
<comment type="caution">
    <text evidence="9">The sequence shown here is derived from an EMBL/GenBank/DDBJ whole genome shotgun (WGS) entry which is preliminary data.</text>
</comment>
<feature type="transmembrane region" description="Helical" evidence="7">
    <location>
        <begin position="95"/>
        <end position="118"/>
    </location>
</feature>
<keyword evidence="5 7" id="KW-1133">Transmembrane helix</keyword>
<evidence type="ECO:0000313" key="10">
    <source>
        <dbReference type="Proteomes" id="UP000253759"/>
    </source>
</evidence>
<gene>
    <name evidence="9" type="ORF">DVH29_10340</name>
</gene>
<keyword evidence="10" id="KW-1185">Reference proteome</keyword>
<dbReference type="Pfam" id="PF04290">
    <property type="entry name" value="DctQ"/>
    <property type="match status" value="1"/>
</dbReference>
<organism evidence="9 10">
    <name type="scientific">Pelagibacterium lacus</name>
    <dbReference type="NCBI Taxonomy" id="2282655"/>
    <lineage>
        <taxon>Bacteria</taxon>
        <taxon>Pseudomonadati</taxon>
        <taxon>Pseudomonadota</taxon>
        <taxon>Alphaproteobacteria</taxon>
        <taxon>Hyphomicrobiales</taxon>
        <taxon>Devosiaceae</taxon>
        <taxon>Pelagibacterium</taxon>
    </lineage>
</organism>
<protein>
    <recommendedName>
        <fullName evidence="7">TRAP transporter small permease protein</fullName>
    </recommendedName>
</protein>
<dbReference type="RefSeq" id="WP_114646098.1">
    <property type="nucleotide sequence ID" value="NZ_QQNH01000013.1"/>
</dbReference>
<dbReference type="Proteomes" id="UP000253759">
    <property type="component" value="Unassembled WGS sequence"/>
</dbReference>
<dbReference type="InterPro" id="IPR055348">
    <property type="entry name" value="DctQ"/>
</dbReference>
<accession>A0A369W1X7</accession>
<evidence type="ECO:0000256" key="5">
    <source>
        <dbReference type="ARBA" id="ARBA00022989"/>
    </source>
</evidence>
<comment type="similarity">
    <text evidence="7">Belongs to the TRAP transporter small permease family.</text>
</comment>
<feature type="transmembrane region" description="Helical" evidence="7">
    <location>
        <begin position="139"/>
        <end position="159"/>
    </location>
</feature>
<evidence type="ECO:0000256" key="3">
    <source>
        <dbReference type="ARBA" id="ARBA00022475"/>
    </source>
</evidence>
<proteinExistence type="inferred from homology"/>
<dbReference type="OrthoDB" id="6183232at2"/>
<reference evidence="10" key="1">
    <citation type="submission" date="2018-07" db="EMBL/GenBank/DDBJ databases">
        <authorList>
            <person name="Liu B.-T."/>
            <person name="Du Z."/>
        </authorList>
    </citation>
    <scope>NUCLEOTIDE SEQUENCE [LARGE SCALE GENOMIC DNA]</scope>
    <source>
        <strain evidence="10">XYN52</strain>
    </source>
</reference>
<evidence type="ECO:0000256" key="1">
    <source>
        <dbReference type="ARBA" id="ARBA00004651"/>
    </source>
</evidence>
<feature type="domain" description="Tripartite ATP-independent periplasmic transporters DctQ component" evidence="8">
    <location>
        <begin position="31"/>
        <end position="162"/>
    </location>
</feature>
<sequence>MFQDHSPLGRSVYALARGLALLGGVAMVVVVAMVTISIVGRALIWAGLRPILGDYEMASMGIAFAVFTFLPWAHLERGHAIVTLFTDQFGPRINAWLLVVTDTMMLVTAAFIAWRLYFGMLDKFAYRETTQLLRIPLGWGYTAGFVCTLVFVIAALYVLGRSITNALTGRSEPKHLGAEL</sequence>
<comment type="subcellular location">
    <subcellularLocation>
        <location evidence="7">Cell inner membrane</location>
        <topology evidence="7">Multi-pass membrane protein</topology>
    </subcellularLocation>
    <subcellularLocation>
        <location evidence="1">Cell membrane</location>
        <topology evidence="1">Multi-pass membrane protein</topology>
    </subcellularLocation>
</comment>
<dbReference type="GO" id="GO:0022857">
    <property type="term" value="F:transmembrane transporter activity"/>
    <property type="evidence" value="ECO:0007669"/>
    <property type="project" value="UniProtKB-UniRule"/>
</dbReference>
<feature type="transmembrane region" description="Helical" evidence="7">
    <location>
        <begin position="57"/>
        <end position="75"/>
    </location>
</feature>